<name>A0A4T0P3Q1_9BASI</name>
<evidence type="ECO:0000313" key="9">
    <source>
        <dbReference type="Proteomes" id="UP000307169"/>
    </source>
</evidence>
<keyword evidence="1" id="KW-0732">Signal</keyword>
<evidence type="ECO:0000313" key="4">
    <source>
        <dbReference type="EMBL" id="TIC29214.1"/>
    </source>
</evidence>
<proteinExistence type="predicted"/>
<accession>A0A4T0P3Q1</accession>
<reference evidence="7 8" key="1">
    <citation type="submission" date="2019-03" db="EMBL/GenBank/DDBJ databases">
        <title>Sequencing 25 genomes of Wallemia mellicola.</title>
        <authorList>
            <person name="Gostincar C."/>
        </authorList>
    </citation>
    <scope>NUCLEOTIDE SEQUENCE [LARGE SCALE GENOMIC DNA]</scope>
    <source>
        <strain evidence="3 9">EXF-1262</strain>
        <strain evidence="6 10">EXF-1274</strain>
        <strain evidence="5 7">EXF-1277</strain>
        <strain evidence="2 11">EXF-6152</strain>
        <strain evidence="4 8">EXF-8738</strain>
    </source>
</reference>
<feature type="signal peptide" evidence="1">
    <location>
        <begin position="1"/>
        <end position="15"/>
    </location>
</feature>
<dbReference type="EMBL" id="SPRV01000032">
    <property type="protein sequence ID" value="TIC61053.1"/>
    <property type="molecule type" value="Genomic_DNA"/>
</dbReference>
<evidence type="ECO:0000256" key="1">
    <source>
        <dbReference type="SAM" id="SignalP"/>
    </source>
</evidence>
<dbReference type="Proteomes" id="UP000305647">
    <property type="component" value="Unassembled WGS sequence"/>
</dbReference>
<dbReference type="Proteomes" id="UP000305362">
    <property type="component" value="Unassembled WGS sequence"/>
</dbReference>
<dbReference type="Proteomes" id="UP000307169">
    <property type="component" value="Unassembled WGS sequence"/>
</dbReference>
<dbReference type="EMBL" id="SPRH01000033">
    <property type="protein sequence ID" value="TIB98964.1"/>
    <property type="molecule type" value="Genomic_DNA"/>
</dbReference>
<gene>
    <name evidence="6" type="ORF">E3Q02_02834</name>
    <name evidence="5" type="ORF">E3Q03_02832</name>
    <name evidence="4" type="ORF">E3Q10_02720</name>
    <name evidence="3" type="ORF">E3Q17_02753</name>
    <name evidence="2" type="ORF">E3Q22_02925</name>
</gene>
<evidence type="ECO:0000313" key="3">
    <source>
        <dbReference type="EMBL" id="TIB98964.1"/>
    </source>
</evidence>
<evidence type="ECO:0000313" key="2">
    <source>
        <dbReference type="EMBL" id="TIB77628.1"/>
    </source>
</evidence>
<organism evidence="6 10">
    <name type="scientific">Wallemia mellicola</name>
    <dbReference type="NCBI Taxonomy" id="1708541"/>
    <lineage>
        <taxon>Eukaryota</taxon>
        <taxon>Fungi</taxon>
        <taxon>Dikarya</taxon>
        <taxon>Basidiomycota</taxon>
        <taxon>Wallemiomycotina</taxon>
        <taxon>Wallemiomycetes</taxon>
        <taxon>Wallemiales</taxon>
        <taxon>Wallemiaceae</taxon>
        <taxon>Wallemia</taxon>
    </lineage>
</organism>
<evidence type="ECO:0000313" key="11">
    <source>
        <dbReference type="Proteomes" id="UP000310685"/>
    </source>
</evidence>
<evidence type="ECO:0000313" key="8">
    <source>
        <dbReference type="Proteomes" id="UP000305647"/>
    </source>
</evidence>
<protein>
    <submittedName>
        <fullName evidence="6">Uncharacterized protein</fullName>
    </submittedName>
</protein>
<dbReference type="AlphaFoldDB" id="A0A4T0P3Q1"/>
<sequence length="256" mass="27038">MRLSIFAAVATVAFALPTRVERDGDILSNLFGDLPIAGDLLSPSSSAKRADSGNPLSIVSDITNSLPIDSQNFPLKRSDPFSEIVSKVLNQTAKRDELPGLDLVGKVLNDTMGALPTKRQDEISSLIGNVIDQVTGGSSSRKRSESDLLAPVEQLLGPLLGGGSKREIDASTVQQLAGQIENAFNLSEDQKNAVNGALSQFTTSLSKRADISVEDLAKQAISFITKGESKRDAGNIIDSTITKVEDTVEQALSGSA</sequence>
<evidence type="ECO:0000313" key="6">
    <source>
        <dbReference type="EMBL" id="TIC63863.1"/>
    </source>
</evidence>
<evidence type="ECO:0000313" key="10">
    <source>
        <dbReference type="Proteomes" id="UP000309601"/>
    </source>
</evidence>
<evidence type="ECO:0000313" key="7">
    <source>
        <dbReference type="Proteomes" id="UP000305362"/>
    </source>
</evidence>
<dbReference type="EMBL" id="SPRC01000032">
    <property type="protein sequence ID" value="TIB77628.1"/>
    <property type="molecule type" value="Genomic_DNA"/>
</dbReference>
<dbReference type="Proteomes" id="UP000309601">
    <property type="component" value="Unassembled WGS sequence"/>
</dbReference>
<feature type="chain" id="PRO_5044609230" evidence="1">
    <location>
        <begin position="16"/>
        <end position="256"/>
    </location>
</feature>
<dbReference type="Proteomes" id="UP000310685">
    <property type="component" value="Unassembled WGS sequence"/>
</dbReference>
<comment type="caution">
    <text evidence="6">The sequence shown here is derived from an EMBL/GenBank/DDBJ whole genome shotgun (WGS) entry which is preliminary data.</text>
</comment>
<evidence type="ECO:0000313" key="5">
    <source>
        <dbReference type="EMBL" id="TIC61053.1"/>
    </source>
</evidence>
<dbReference type="EMBL" id="SPRO01000030">
    <property type="protein sequence ID" value="TIC29214.1"/>
    <property type="molecule type" value="Genomic_DNA"/>
</dbReference>
<dbReference type="EMBL" id="SPRW01000032">
    <property type="protein sequence ID" value="TIC63863.1"/>
    <property type="molecule type" value="Genomic_DNA"/>
</dbReference>